<keyword evidence="3" id="KW-1185">Reference proteome</keyword>
<evidence type="ECO:0000313" key="2">
    <source>
        <dbReference type="EMBL" id="KAB1222776.1"/>
    </source>
</evidence>
<sequence>MSQPLTSSVLSTVSQLEAACHMDRRHKVKLQQLLHRSLEGRGLVVEEPAGSSARAARSQPPPVSPLRDIECRIVGAIDNVIAPIVTSLPAMKKRLSEIELRQ</sequence>
<dbReference type="EMBL" id="RXIC02000020">
    <property type="protein sequence ID" value="KAB1222776.1"/>
    <property type="molecule type" value="Genomic_DNA"/>
</dbReference>
<reference evidence="2" key="1">
    <citation type="submission" date="2018-07" db="EMBL/GenBank/DDBJ databases">
        <authorList>
            <person name="Gao Z.-S."/>
            <person name="Jia H.-M."/>
            <person name="Jia H.-J."/>
            <person name="Cai Q.-L."/>
            <person name="Wang Y."/>
            <person name="Zhao H.-B."/>
        </authorList>
    </citation>
    <scope>NUCLEOTIDE SEQUENCE</scope>
    <source>
        <tissue evidence="2">Leaves</tissue>
    </source>
</reference>
<dbReference type="AlphaFoldDB" id="A0A6A1WEJ3"/>
<organism evidence="2 3">
    <name type="scientific">Morella rubra</name>
    <name type="common">Chinese bayberry</name>
    <dbReference type="NCBI Taxonomy" id="262757"/>
    <lineage>
        <taxon>Eukaryota</taxon>
        <taxon>Viridiplantae</taxon>
        <taxon>Streptophyta</taxon>
        <taxon>Embryophyta</taxon>
        <taxon>Tracheophyta</taxon>
        <taxon>Spermatophyta</taxon>
        <taxon>Magnoliopsida</taxon>
        <taxon>eudicotyledons</taxon>
        <taxon>Gunneridae</taxon>
        <taxon>Pentapetalae</taxon>
        <taxon>rosids</taxon>
        <taxon>fabids</taxon>
        <taxon>Fagales</taxon>
        <taxon>Myricaceae</taxon>
        <taxon>Morella</taxon>
    </lineage>
</organism>
<protein>
    <submittedName>
        <fullName evidence="2">Uncharacterized protein</fullName>
    </submittedName>
</protein>
<comment type="caution">
    <text evidence="2">The sequence shown here is derived from an EMBL/GenBank/DDBJ whole genome shotgun (WGS) entry which is preliminary data.</text>
</comment>
<evidence type="ECO:0000313" key="3">
    <source>
        <dbReference type="Proteomes" id="UP000516437"/>
    </source>
</evidence>
<gene>
    <name evidence="1" type="ORF">CJ030_MR2G022264</name>
    <name evidence="2" type="ORF">CJ030_MR2G022267</name>
</gene>
<accession>A0A6A1WEJ3</accession>
<proteinExistence type="predicted"/>
<reference evidence="2 3" key="2">
    <citation type="journal article" date="2019" name="Plant Biotechnol. J.">
        <title>The red bayberry genome and genetic basis of sex determination.</title>
        <authorList>
            <person name="Jia H.M."/>
            <person name="Jia H.J."/>
            <person name="Cai Q.L."/>
            <person name="Wang Y."/>
            <person name="Zhao H.B."/>
            <person name="Yang W.F."/>
            <person name="Wang G.Y."/>
            <person name="Li Y.H."/>
            <person name="Zhan D.L."/>
            <person name="Shen Y.T."/>
            <person name="Niu Q.F."/>
            <person name="Chang L."/>
            <person name="Qiu J."/>
            <person name="Zhao L."/>
            <person name="Xie H.B."/>
            <person name="Fu W.Y."/>
            <person name="Jin J."/>
            <person name="Li X.W."/>
            <person name="Jiao Y."/>
            <person name="Zhou C.C."/>
            <person name="Tu T."/>
            <person name="Chai C.Y."/>
            <person name="Gao J.L."/>
            <person name="Fan L.J."/>
            <person name="van de Weg E."/>
            <person name="Wang J.Y."/>
            <person name="Gao Z.S."/>
        </authorList>
    </citation>
    <scope>NUCLEOTIDE SEQUENCE [LARGE SCALE GENOMIC DNA]</scope>
    <source>
        <tissue evidence="2">Leaves</tissue>
    </source>
</reference>
<evidence type="ECO:0000313" key="1">
    <source>
        <dbReference type="EMBL" id="KAB1222773.1"/>
    </source>
</evidence>
<dbReference type="EMBL" id="RXIC02000020">
    <property type="protein sequence ID" value="KAB1222773.1"/>
    <property type="molecule type" value="Genomic_DNA"/>
</dbReference>
<reference evidence="2" key="3">
    <citation type="submission" date="2019-09" db="EMBL/GenBank/DDBJ databases">
        <authorList>
            <person name="Gao Z."/>
        </authorList>
    </citation>
    <scope>NUCLEOTIDE SEQUENCE</scope>
    <source>
        <tissue evidence="2">Leaves</tissue>
    </source>
</reference>
<dbReference type="Proteomes" id="UP000516437">
    <property type="component" value="Chromosome 2"/>
</dbReference>
<name>A0A6A1WEJ3_9ROSI</name>